<dbReference type="SUPFAM" id="SSF52172">
    <property type="entry name" value="CheY-like"/>
    <property type="match status" value="1"/>
</dbReference>
<dbReference type="Gene3D" id="3.40.50.2300">
    <property type="match status" value="1"/>
</dbReference>
<dbReference type="OrthoDB" id="9808843at2"/>
<dbReference type="AlphaFoldDB" id="A0A1M7Y3V6"/>
<evidence type="ECO:0000256" key="2">
    <source>
        <dbReference type="PROSITE-ProRule" id="PRU00169"/>
    </source>
</evidence>
<dbReference type="Pfam" id="PF00072">
    <property type="entry name" value="Response_reg"/>
    <property type="match status" value="1"/>
</dbReference>
<sequence>MAIKILIVDDEKAILSLLHRILTKFDFAVDVAESGEEGIHKILKTTYDLILTDIKMPGMSGGDLLNYVKVKVDQSLPVIAMSGTPWLFENSNFDAVIAKPFSKEELLEVMSRFVQITEP</sequence>
<dbReference type="InterPro" id="IPR050595">
    <property type="entry name" value="Bact_response_regulator"/>
</dbReference>
<dbReference type="PANTHER" id="PTHR44591:SF3">
    <property type="entry name" value="RESPONSE REGULATORY DOMAIN-CONTAINING PROTEIN"/>
    <property type="match status" value="1"/>
</dbReference>
<dbReference type="CDD" id="cd17546">
    <property type="entry name" value="REC_hyHK_CKI1_RcsC-like"/>
    <property type="match status" value="1"/>
</dbReference>
<evidence type="ECO:0000256" key="1">
    <source>
        <dbReference type="ARBA" id="ARBA00022553"/>
    </source>
</evidence>
<dbReference type="PROSITE" id="PS50110">
    <property type="entry name" value="RESPONSE_REGULATORY"/>
    <property type="match status" value="1"/>
</dbReference>
<protein>
    <submittedName>
        <fullName evidence="4">Response regulator receiver domain-containing protein</fullName>
    </submittedName>
</protein>
<dbReference type="RefSeq" id="WP_073612942.1">
    <property type="nucleotide sequence ID" value="NZ_FRFE01000006.1"/>
</dbReference>
<keyword evidence="1 2" id="KW-0597">Phosphoprotein</keyword>
<keyword evidence="5" id="KW-1185">Reference proteome</keyword>
<proteinExistence type="predicted"/>
<evidence type="ECO:0000313" key="5">
    <source>
        <dbReference type="Proteomes" id="UP000184603"/>
    </source>
</evidence>
<dbReference type="Proteomes" id="UP000184603">
    <property type="component" value="Unassembled WGS sequence"/>
</dbReference>
<gene>
    <name evidence="4" type="ORF">SAMN02745220_01624</name>
</gene>
<feature type="domain" description="Response regulatory" evidence="3">
    <location>
        <begin position="4"/>
        <end position="114"/>
    </location>
</feature>
<evidence type="ECO:0000259" key="3">
    <source>
        <dbReference type="PROSITE" id="PS50110"/>
    </source>
</evidence>
<accession>A0A1M7Y3V6</accession>
<dbReference type="InterPro" id="IPR001789">
    <property type="entry name" value="Sig_transdc_resp-reg_receiver"/>
</dbReference>
<dbReference type="STRING" id="1121416.SAMN02745220_01624"/>
<feature type="modified residue" description="4-aspartylphosphate" evidence="2">
    <location>
        <position position="53"/>
    </location>
</feature>
<name>A0A1M7Y3V6_9BACT</name>
<dbReference type="SMART" id="SM00448">
    <property type="entry name" value="REC"/>
    <property type="match status" value="1"/>
</dbReference>
<reference evidence="4 5" key="1">
    <citation type="submission" date="2016-12" db="EMBL/GenBank/DDBJ databases">
        <authorList>
            <person name="Song W.-J."/>
            <person name="Kurnit D.M."/>
        </authorList>
    </citation>
    <scope>NUCLEOTIDE SEQUENCE [LARGE SCALE GENOMIC DNA]</scope>
    <source>
        <strain evidence="4 5">DSM 18488</strain>
    </source>
</reference>
<dbReference type="GO" id="GO:0000160">
    <property type="term" value="P:phosphorelay signal transduction system"/>
    <property type="evidence" value="ECO:0007669"/>
    <property type="project" value="InterPro"/>
</dbReference>
<dbReference type="InterPro" id="IPR011006">
    <property type="entry name" value="CheY-like_superfamily"/>
</dbReference>
<evidence type="ECO:0000313" key="4">
    <source>
        <dbReference type="EMBL" id="SHO46755.1"/>
    </source>
</evidence>
<dbReference type="EMBL" id="FRFE01000006">
    <property type="protein sequence ID" value="SHO46755.1"/>
    <property type="molecule type" value="Genomic_DNA"/>
</dbReference>
<dbReference type="PANTHER" id="PTHR44591">
    <property type="entry name" value="STRESS RESPONSE REGULATOR PROTEIN 1"/>
    <property type="match status" value="1"/>
</dbReference>
<organism evidence="4 5">
    <name type="scientific">Desulfopila aestuarii DSM 18488</name>
    <dbReference type="NCBI Taxonomy" id="1121416"/>
    <lineage>
        <taxon>Bacteria</taxon>
        <taxon>Pseudomonadati</taxon>
        <taxon>Thermodesulfobacteriota</taxon>
        <taxon>Desulfobulbia</taxon>
        <taxon>Desulfobulbales</taxon>
        <taxon>Desulfocapsaceae</taxon>
        <taxon>Desulfopila</taxon>
    </lineage>
</organism>